<feature type="region of interest" description="Disordered" evidence="1">
    <location>
        <begin position="327"/>
        <end position="347"/>
    </location>
</feature>
<evidence type="ECO:0000313" key="3">
    <source>
        <dbReference type="EMBL" id="CAD9815895.1"/>
    </source>
</evidence>
<protein>
    <recommendedName>
        <fullName evidence="5">C2 domain-containing protein</fullName>
    </recommendedName>
</protein>
<reference evidence="4" key="1">
    <citation type="submission" date="2021-01" db="EMBL/GenBank/DDBJ databases">
        <authorList>
            <person name="Corre E."/>
            <person name="Pelletier E."/>
            <person name="Niang G."/>
            <person name="Scheremetjew M."/>
            <person name="Finn R."/>
            <person name="Kale V."/>
            <person name="Holt S."/>
            <person name="Cochrane G."/>
            <person name="Meng A."/>
            <person name="Brown T."/>
            <person name="Cohen L."/>
        </authorList>
    </citation>
    <scope>NUCLEOTIDE SEQUENCE</scope>
    <source>
        <strain evidence="4">CCMP2084</strain>
    </source>
</reference>
<dbReference type="EMBL" id="HBHQ01011583">
    <property type="protein sequence ID" value="CAD9815897.1"/>
    <property type="molecule type" value="Transcribed_RNA"/>
</dbReference>
<accession>A0A6T7HEA3</accession>
<feature type="compositionally biased region" description="Polar residues" evidence="1">
    <location>
        <begin position="37"/>
        <end position="46"/>
    </location>
</feature>
<keyword evidence="2" id="KW-1133">Transmembrane helix</keyword>
<evidence type="ECO:0000313" key="4">
    <source>
        <dbReference type="EMBL" id="CAD9815897.1"/>
    </source>
</evidence>
<dbReference type="Gene3D" id="2.60.40.150">
    <property type="entry name" value="C2 domain"/>
    <property type="match status" value="2"/>
</dbReference>
<sequence length="1217" mass="137681">MPTVLATRALLGMQHKVSALRQTRRIHVEIHHAPLPSSLSWTSSQNRIRDSHSHSHGSDSLHHAPQLRHALQQHPPFISSVDMESSEGVALAASSSSQEVVPGVMEGLLRMDEHSHSDMDNAVPDEMVQLYPGETVCVRILRPATKREQHMNMNMNVNLSCDEALEDQYGYYNNGEDGEMIHSSDHGHENENDDVASVSTLGIHGADDVYKEGVISHWVCTHRLALDQCTIVRSTTGSTTCDIRLGGGSGGVGKKTIKRHLKFANAKEAKTFVTFLQTLHNATKSQQQSQQQSQSQQAQSQPVALPFRHTSSTSLQDELFLSNSSSSLLLDMPTNDDDDDDGDDNHDTLEQQQALLPMKLYGDSQYHDTSKQQIMEPVTMEKDRVVSATTALDRNVTRRTMSPLNGGEFLFSTPRTILVELVSATDLIASSSSSLLFENDCQTNRNGAESTTIERAACNPFCSVYQGTNEIHRTPPIHQTNHPIWTVPTGSLFLISISQPQSQQDSLILFRLTHFVSSNDDNNDNDHYHIGSVHISEQTLLQGMGDRVEFPLQGSGSEKEHAKLVLRYRLATTEDVHFIMSTSSTRIAHANEPLWPEASQSIAPRTFVEDATIRNFNRRRRRGNSIHDNDSRTVPLGENGTQQQFRVKPYPDIDRREETQWMDKNDLKENSLAPSRTWIESGHGEAKTLYCEVLSCQGLLQTTQTYQVDHMNTPTTPATSPFVFLMCEDMMVSTDVILNCKDPQWMAWTRRAFCFHMTNSSSSLYVGVFSLDDTDDGHHKPMGRIALNTHSFRHGSTYTLHYRFNSQQGSTTNSSICLRIRASIPNERTALLHSLERPVTRKVHVVSEAHVRLARFTCEGKIGEEQSSMEGLARHSQEFIDYMRRLTKIKETMTDVIFWRPVNRRDPSSENCFDALRLRSVSLFIACISCVEAPRLIPSFACLAVSVLFGVTEQQQRRVLRWKRSRSYVGLWKVLLTNEDQCHAEKRNIIEEREDSEYEHHYSLSRDDSLLWLEQALSNSLVKLRSASNIMSWQDSYASFWIANCALLLVLPLAFIPWSLVIRWGARIMVWTLLGPWMILLDRHISRQSPEKDRLCRIKQEKETKEYAMKQYLFGKSIVRIPPGAAHGYHDDPVPFCWSCVSPDGSNQTNPPQSMVRLPDQRITCDMTPKRVSSVWNDETQGLYQKRGGISEESVSTDEEFRPLIISNETNEMYGAV</sequence>
<dbReference type="AlphaFoldDB" id="A0A6T7HEA3"/>
<evidence type="ECO:0000256" key="1">
    <source>
        <dbReference type="SAM" id="MobiDB-lite"/>
    </source>
</evidence>
<feature type="compositionally biased region" description="Acidic residues" evidence="1">
    <location>
        <begin position="334"/>
        <end position="344"/>
    </location>
</feature>
<feature type="compositionally biased region" description="Low complexity" evidence="1">
    <location>
        <begin position="285"/>
        <end position="301"/>
    </location>
</feature>
<feature type="transmembrane region" description="Helical" evidence="2">
    <location>
        <begin position="1038"/>
        <end position="1058"/>
    </location>
</feature>
<keyword evidence="2" id="KW-0812">Transmembrane</keyword>
<evidence type="ECO:0008006" key="5">
    <source>
        <dbReference type="Google" id="ProtNLM"/>
    </source>
</evidence>
<gene>
    <name evidence="3" type="ORF">ASEP1449_LOCUS7727</name>
    <name evidence="4" type="ORF">ASEP1449_LOCUS7729</name>
</gene>
<organism evidence="4">
    <name type="scientific">Attheya septentrionalis</name>
    <dbReference type="NCBI Taxonomy" id="420275"/>
    <lineage>
        <taxon>Eukaryota</taxon>
        <taxon>Sar</taxon>
        <taxon>Stramenopiles</taxon>
        <taxon>Ochrophyta</taxon>
        <taxon>Bacillariophyta</taxon>
        <taxon>Coscinodiscophyceae</taxon>
        <taxon>Chaetocerotophycidae</taxon>
        <taxon>Chaetocerotales</taxon>
        <taxon>Attheyaceae</taxon>
        <taxon>Attheya</taxon>
    </lineage>
</organism>
<dbReference type="EMBL" id="HBHQ01011581">
    <property type="protein sequence ID" value="CAD9815895.1"/>
    <property type="molecule type" value="Transcribed_RNA"/>
</dbReference>
<feature type="region of interest" description="Disordered" evidence="1">
    <location>
        <begin position="284"/>
        <end position="305"/>
    </location>
</feature>
<evidence type="ECO:0000256" key="2">
    <source>
        <dbReference type="SAM" id="Phobius"/>
    </source>
</evidence>
<name>A0A6T7HEA3_9STRA</name>
<dbReference type="InterPro" id="IPR035892">
    <property type="entry name" value="C2_domain_sf"/>
</dbReference>
<proteinExistence type="predicted"/>
<dbReference type="SUPFAM" id="SSF49562">
    <property type="entry name" value="C2 domain (Calcium/lipid-binding domain, CaLB)"/>
    <property type="match status" value="2"/>
</dbReference>
<keyword evidence="2" id="KW-0472">Membrane</keyword>
<feature type="region of interest" description="Disordered" evidence="1">
    <location>
        <begin position="36"/>
        <end position="64"/>
    </location>
</feature>
<feature type="compositionally biased region" description="Basic and acidic residues" evidence="1">
    <location>
        <begin position="47"/>
        <end position="62"/>
    </location>
</feature>